<feature type="compositionally biased region" description="Basic and acidic residues" evidence="1">
    <location>
        <begin position="217"/>
        <end position="228"/>
    </location>
</feature>
<evidence type="ECO:0000313" key="3">
    <source>
        <dbReference type="Proteomes" id="UP000271974"/>
    </source>
</evidence>
<name>A0A3S0ZZL3_ELYCH</name>
<comment type="caution">
    <text evidence="2">The sequence shown here is derived from an EMBL/GenBank/DDBJ whole genome shotgun (WGS) entry which is preliminary data.</text>
</comment>
<proteinExistence type="predicted"/>
<feature type="compositionally biased region" description="Polar residues" evidence="1">
    <location>
        <begin position="22"/>
        <end position="38"/>
    </location>
</feature>
<feature type="compositionally biased region" description="Basic and acidic residues" evidence="1">
    <location>
        <begin position="40"/>
        <end position="50"/>
    </location>
</feature>
<gene>
    <name evidence="2" type="ORF">EGW08_001640</name>
</gene>
<sequence length="274" mass="29979">MYYYIPLTLSGKSADERKDNGRSVSRTSLEFPRNSGNWEHSVRTVSDPRPRVSQYRPTTKEIPRSLRFPTSKGKSDQRISKIKTNFPNQPKRTSTSSGYYVDGGTSRKVYIVGPNLGGAKTIQGDGYRPSPNSSTIRISSGIRVLNHPLACPCIGLARSRCGCGHQGEAPRATNKCLSVITPPSGYDMEQPLTVTSTRSARFPPGGPRGTSGSGARADTHGEAEEWKGRGIKLPARRRTSKEDQQGKKVPFPSDPRNNCGVVFQLRTSPLGYSH</sequence>
<organism evidence="2 3">
    <name type="scientific">Elysia chlorotica</name>
    <name type="common">Eastern emerald elysia</name>
    <name type="synonym">Sea slug</name>
    <dbReference type="NCBI Taxonomy" id="188477"/>
    <lineage>
        <taxon>Eukaryota</taxon>
        <taxon>Metazoa</taxon>
        <taxon>Spiralia</taxon>
        <taxon>Lophotrochozoa</taxon>
        <taxon>Mollusca</taxon>
        <taxon>Gastropoda</taxon>
        <taxon>Heterobranchia</taxon>
        <taxon>Euthyneura</taxon>
        <taxon>Panpulmonata</taxon>
        <taxon>Sacoglossa</taxon>
        <taxon>Placobranchoidea</taxon>
        <taxon>Plakobranchidae</taxon>
        <taxon>Elysia</taxon>
    </lineage>
</organism>
<dbReference type="Proteomes" id="UP000271974">
    <property type="component" value="Unassembled WGS sequence"/>
</dbReference>
<dbReference type="AlphaFoldDB" id="A0A3S0ZZL3"/>
<evidence type="ECO:0000256" key="1">
    <source>
        <dbReference type="SAM" id="MobiDB-lite"/>
    </source>
</evidence>
<keyword evidence="3" id="KW-1185">Reference proteome</keyword>
<feature type="region of interest" description="Disordered" evidence="1">
    <location>
        <begin position="196"/>
        <end position="260"/>
    </location>
</feature>
<dbReference type="EMBL" id="RQTK01000028">
    <property type="protein sequence ID" value="RUS90643.1"/>
    <property type="molecule type" value="Genomic_DNA"/>
</dbReference>
<evidence type="ECO:0000313" key="2">
    <source>
        <dbReference type="EMBL" id="RUS90643.1"/>
    </source>
</evidence>
<protein>
    <submittedName>
        <fullName evidence="2">Uncharacterized protein</fullName>
    </submittedName>
</protein>
<feature type="region of interest" description="Disordered" evidence="1">
    <location>
        <begin position="12"/>
        <end position="56"/>
    </location>
</feature>
<accession>A0A3S0ZZL3</accession>
<reference evidence="2 3" key="1">
    <citation type="submission" date="2019-01" db="EMBL/GenBank/DDBJ databases">
        <title>A draft genome assembly of the solar-powered sea slug Elysia chlorotica.</title>
        <authorList>
            <person name="Cai H."/>
            <person name="Li Q."/>
            <person name="Fang X."/>
            <person name="Li J."/>
            <person name="Curtis N.E."/>
            <person name="Altenburger A."/>
            <person name="Shibata T."/>
            <person name="Feng M."/>
            <person name="Maeda T."/>
            <person name="Schwartz J.A."/>
            <person name="Shigenobu S."/>
            <person name="Lundholm N."/>
            <person name="Nishiyama T."/>
            <person name="Yang H."/>
            <person name="Hasebe M."/>
            <person name="Li S."/>
            <person name="Pierce S.K."/>
            <person name="Wang J."/>
        </authorList>
    </citation>
    <scope>NUCLEOTIDE SEQUENCE [LARGE SCALE GENOMIC DNA]</scope>
    <source>
        <strain evidence="2">EC2010</strain>
        <tissue evidence="2">Whole organism of an adult</tissue>
    </source>
</reference>